<dbReference type="SMART" id="SM00028">
    <property type="entry name" value="TPR"/>
    <property type="match status" value="5"/>
</dbReference>
<dbReference type="InterPro" id="IPR019734">
    <property type="entry name" value="TPR_rpt"/>
</dbReference>
<evidence type="ECO:0000256" key="1">
    <source>
        <dbReference type="PROSITE-ProRule" id="PRU00339"/>
    </source>
</evidence>
<dbReference type="GO" id="GO:0016740">
    <property type="term" value="F:transferase activity"/>
    <property type="evidence" value="ECO:0007669"/>
    <property type="project" value="UniProtKB-KW"/>
</dbReference>
<keyword evidence="4" id="KW-1185">Reference proteome</keyword>
<dbReference type="PROSITE" id="PS50293">
    <property type="entry name" value="TPR_REGION"/>
    <property type="match status" value="1"/>
</dbReference>
<dbReference type="OrthoDB" id="9815923at2"/>
<keyword evidence="1" id="KW-0802">TPR repeat</keyword>
<sequence>MKLSLCIIAKNEESTLAKCIRSATSIVDEVVVLDTGSIDKTVRIAEELGAKVYRYEWNNDFSAARNEALRYVTGDWVLVLDADERLTPKIKSHIQQTISMQEYIMVNLLRHEIGAAQSPYSMVSRLFRKHPDIKFSRPYHAIIDDSVIEILQKEPDWQIGHLSEVAILHEGYTLSAIKQENKATKAQAAMEGFIVHHPNDPYVCSKLGGLYIENGKLEEGIELLQRGIASKQANIDLMYELHYHLGIGYTRVGDIRKAVSHYQAAIKQVVIPILKLGAYNNLGSLLKSLGDLQSAKSAYEMTTRIDPNFAIGHYNLGMTLKAMGKFTEAISSYQRAVQLDPKYASAYQNLGVVWLKVGNQKASLAAFNKAISLHEQDNPIEAARLRQGLQEMGLI</sequence>
<reference evidence="3" key="1">
    <citation type="submission" date="2018-12" db="EMBL/GenBank/DDBJ databases">
        <authorList>
            <person name="Will S."/>
            <person name="Neumann-Schaal M."/>
            <person name="Henke P."/>
        </authorList>
    </citation>
    <scope>NUCLEOTIDE SEQUENCE</scope>
    <source>
        <strain evidence="3">PCC 7102</strain>
    </source>
</reference>
<gene>
    <name evidence="3" type="ORF">DSM106972_067720</name>
</gene>
<dbReference type="Pfam" id="PF13414">
    <property type="entry name" value="TPR_11"/>
    <property type="match status" value="1"/>
</dbReference>
<accession>A0A433V591</accession>
<evidence type="ECO:0000259" key="2">
    <source>
        <dbReference type="Pfam" id="PF00535"/>
    </source>
</evidence>
<dbReference type="AlphaFoldDB" id="A0A433V591"/>
<dbReference type="Gene3D" id="1.25.40.10">
    <property type="entry name" value="Tetratricopeptide repeat domain"/>
    <property type="match status" value="2"/>
</dbReference>
<dbReference type="Pfam" id="PF00535">
    <property type="entry name" value="Glycos_transf_2"/>
    <property type="match status" value="1"/>
</dbReference>
<organism evidence="3 4">
    <name type="scientific">Dulcicalothrix desertica PCC 7102</name>
    <dbReference type="NCBI Taxonomy" id="232991"/>
    <lineage>
        <taxon>Bacteria</taxon>
        <taxon>Bacillati</taxon>
        <taxon>Cyanobacteriota</taxon>
        <taxon>Cyanophyceae</taxon>
        <taxon>Nostocales</taxon>
        <taxon>Calotrichaceae</taxon>
        <taxon>Dulcicalothrix</taxon>
    </lineage>
</organism>
<feature type="repeat" description="TPR" evidence="1">
    <location>
        <begin position="310"/>
        <end position="343"/>
    </location>
</feature>
<dbReference type="InterPro" id="IPR011990">
    <property type="entry name" value="TPR-like_helical_dom_sf"/>
</dbReference>
<evidence type="ECO:0000313" key="3">
    <source>
        <dbReference type="EMBL" id="RUT01221.1"/>
    </source>
</evidence>
<dbReference type="PROSITE" id="PS50005">
    <property type="entry name" value="TPR"/>
    <property type="match status" value="3"/>
</dbReference>
<dbReference type="SUPFAM" id="SSF48452">
    <property type="entry name" value="TPR-like"/>
    <property type="match status" value="1"/>
</dbReference>
<dbReference type="Pfam" id="PF13181">
    <property type="entry name" value="TPR_8"/>
    <property type="match status" value="1"/>
</dbReference>
<comment type="caution">
    <text evidence="3">The sequence shown here is derived from an EMBL/GenBank/DDBJ whole genome shotgun (WGS) entry which is preliminary data.</text>
</comment>
<feature type="repeat" description="TPR" evidence="1">
    <location>
        <begin position="276"/>
        <end position="309"/>
    </location>
</feature>
<dbReference type="Gene3D" id="3.90.550.10">
    <property type="entry name" value="Spore Coat Polysaccharide Biosynthesis Protein SpsA, Chain A"/>
    <property type="match status" value="1"/>
</dbReference>
<evidence type="ECO:0000313" key="4">
    <source>
        <dbReference type="Proteomes" id="UP000271624"/>
    </source>
</evidence>
<name>A0A433V591_9CYAN</name>
<feature type="repeat" description="TPR" evidence="1">
    <location>
        <begin position="344"/>
        <end position="377"/>
    </location>
</feature>
<proteinExistence type="predicted"/>
<dbReference type="InterPro" id="IPR001173">
    <property type="entry name" value="Glyco_trans_2-like"/>
</dbReference>
<keyword evidence="3" id="KW-0808">Transferase</keyword>
<dbReference type="SUPFAM" id="SSF53448">
    <property type="entry name" value="Nucleotide-diphospho-sugar transferases"/>
    <property type="match status" value="1"/>
</dbReference>
<dbReference type="PANTHER" id="PTHR43630:SF2">
    <property type="entry name" value="GLYCOSYLTRANSFERASE"/>
    <property type="match status" value="1"/>
</dbReference>
<feature type="domain" description="Glycosyltransferase 2-like" evidence="2">
    <location>
        <begin position="4"/>
        <end position="158"/>
    </location>
</feature>
<dbReference type="RefSeq" id="WP_127084931.1">
    <property type="nucleotide sequence ID" value="NZ_RSCL01000020.1"/>
</dbReference>
<dbReference type="CDD" id="cd02511">
    <property type="entry name" value="Beta4Glucosyltransferase"/>
    <property type="match status" value="1"/>
</dbReference>
<dbReference type="InterPro" id="IPR029044">
    <property type="entry name" value="Nucleotide-diphossugar_trans"/>
</dbReference>
<dbReference type="Proteomes" id="UP000271624">
    <property type="component" value="Unassembled WGS sequence"/>
</dbReference>
<dbReference type="PANTHER" id="PTHR43630">
    <property type="entry name" value="POLY-BETA-1,6-N-ACETYL-D-GLUCOSAMINE SYNTHASE"/>
    <property type="match status" value="1"/>
</dbReference>
<dbReference type="EMBL" id="RSCL01000020">
    <property type="protein sequence ID" value="RUT01221.1"/>
    <property type="molecule type" value="Genomic_DNA"/>
</dbReference>
<reference evidence="3" key="2">
    <citation type="journal article" date="2019" name="Genome Biol. Evol.">
        <title>Day and night: Metabolic profiles and evolutionary relationships of six axenic non-marine cyanobacteria.</title>
        <authorList>
            <person name="Will S.E."/>
            <person name="Henke P."/>
            <person name="Boedeker C."/>
            <person name="Huang S."/>
            <person name="Brinkmann H."/>
            <person name="Rohde M."/>
            <person name="Jarek M."/>
            <person name="Friedl T."/>
            <person name="Seufert S."/>
            <person name="Schumacher M."/>
            <person name="Overmann J."/>
            <person name="Neumann-Schaal M."/>
            <person name="Petersen J."/>
        </authorList>
    </citation>
    <scope>NUCLEOTIDE SEQUENCE [LARGE SCALE GENOMIC DNA]</scope>
    <source>
        <strain evidence="3">PCC 7102</strain>
    </source>
</reference>
<protein>
    <submittedName>
        <fullName evidence="3">Glycosyl transferase</fullName>
    </submittedName>
</protein>